<proteinExistence type="predicted"/>
<dbReference type="KEGG" id="psua:FLK61_24670"/>
<evidence type="ECO:0000259" key="1">
    <source>
        <dbReference type="Pfam" id="PF00903"/>
    </source>
</evidence>
<dbReference type="InterPro" id="IPR004360">
    <property type="entry name" value="Glyas_Fos-R_dOase_dom"/>
</dbReference>
<evidence type="ECO:0000313" key="3">
    <source>
        <dbReference type="Proteomes" id="UP000318138"/>
    </source>
</evidence>
<sequence>MPSLLQRVSTTYLPVANPTKSSDWYQRVLGAEESFADENKATIHLANQRFSLVRAKLEERANFLDYRGKERFSLSFEVNNEEELVTLRNNLSKKRVPVGEIKHLSTSECTFVFYDLDGNAFNVRSQT</sequence>
<organism evidence="2 3">
    <name type="scientific">Paenalkalicoccus suaedae</name>
    <dbReference type="NCBI Taxonomy" id="2592382"/>
    <lineage>
        <taxon>Bacteria</taxon>
        <taxon>Bacillati</taxon>
        <taxon>Bacillota</taxon>
        <taxon>Bacilli</taxon>
        <taxon>Bacillales</taxon>
        <taxon>Bacillaceae</taxon>
        <taxon>Paenalkalicoccus</taxon>
    </lineage>
</organism>
<dbReference type="SUPFAM" id="SSF54593">
    <property type="entry name" value="Glyoxalase/Bleomycin resistance protein/Dihydroxybiphenyl dioxygenase"/>
    <property type="match status" value="1"/>
</dbReference>
<evidence type="ECO:0000313" key="2">
    <source>
        <dbReference type="EMBL" id="QKS69973.1"/>
    </source>
</evidence>
<protein>
    <submittedName>
        <fullName evidence="2">VOC family protein</fullName>
    </submittedName>
</protein>
<dbReference type="AlphaFoldDB" id="A0A859F9V0"/>
<feature type="domain" description="Glyoxalase/fosfomycin resistance/dioxygenase" evidence="1">
    <location>
        <begin position="12"/>
        <end position="122"/>
    </location>
</feature>
<reference evidence="3" key="1">
    <citation type="submission" date="2019-07" db="EMBL/GenBank/DDBJ databases">
        <title>Bacillus alkalisoli sp. nov. isolated from saline soil.</title>
        <authorList>
            <person name="Sun J.-Q."/>
            <person name="Xu L."/>
        </authorList>
    </citation>
    <scope>NUCLEOTIDE SEQUENCE [LARGE SCALE GENOMIC DNA]</scope>
    <source>
        <strain evidence="3">M4U3P1</strain>
    </source>
</reference>
<dbReference type="Proteomes" id="UP000318138">
    <property type="component" value="Chromosome"/>
</dbReference>
<dbReference type="Pfam" id="PF00903">
    <property type="entry name" value="Glyoxalase"/>
    <property type="match status" value="1"/>
</dbReference>
<dbReference type="CDD" id="cd06587">
    <property type="entry name" value="VOC"/>
    <property type="match status" value="1"/>
</dbReference>
<dbReference type="RefSeq" id="WP_176008017.1">
    <property type="nucleotide sequence ID" value="NZ_CP041372.2"/>
</dbReference>
<dbReference type="Gene3D" id="3.10.180.10">
    <property type="entry name" value="2,3-Dihydroxybiphenyl 1,2-Dioxygenase, domain 1"/>
    <property type="match status" value="1"/>
</dbReference>
<keyword evidence="3" id="KW-1185">Reference proteome</keyword>
<dbReference type="InterPro" id="IPR029068">
    <property type="entry name" value="Glyas_Bleomycin-R_OHBP_Dase"/>
</dbReference>
<gene>
    <name evidence="2" type="ORF">FLK61_24670</name>
</gene>
<dbReference type="EMBL" id="CP041372">
    <property type="protein sequence ID" value="QKS69973.1"/>
    <property type="molecule type" value="Genomic_DNA"/>
</dbReference>
<accession>A0A859F9V0</accession>
<name>A0A859F9V0_9BACI</name>